<dbReference type="EMBL" id="VDUW01000004">
    <property type="protein sequence ID" value="TXL65100.1"/>
    <property type="molecule type" value="Genomic_DNA"/>
</dbReference>
<dbReference type="OrthoDB" id="2164794at2"/>
<feature type="domain" description="NERD" evidence="1">
    <location>
        <begin position="41"/>
        <end position="151"/>
    </location>
</feature>
<evidence type="ECO:0000259" key="1">
    <source>
        <dbReference type="PROSITE" id="PS50965"/>
    </source>
</evidence>
<dbReference type="Proteomes" id="UP000321574">
    <property type="component" value="Unassembled WGS sequence"/>
</dbReference>
<evidence type="ECO:0000313" key="2">
    <source>
        <dbReference type="EMBL" id="TXL65100.1"/>
    </source>
</evidence>
<comment type="caution">
    <text evidence="2">The sequence shown here is derived from an EMBL/GenBank/DDBJ whole genome shotgun (WGS) entry which is preliminary data.</text>
</comment>
<reference evidence="2 3" key="1">
    <citation type="submission" date="2019-06" db="EMBL/GenBank/DDBJ databases">
        <title>Cerasibacillus sp. nov., isolated from maize field.</title>
        <authorList>
            <person name="Lin S.-Y."/>
            <person name="Tsai C.-F."/>
            <person name="Young C.-C."/>
        </authorList>
    </citation>
    <scope>NUCLEOTIDE SEQUENCE [LARGE SCALE GENOMIC DNA]</scope>
    <source>
        <strain evidence="2 3">CC-CFT480</strain>
    </source>
</reference>
<dbReference type="InterPro" id="IPR011528">
    <property type="entry name" value="NERD"/>
</dbReference>
<evidence type="ECO:0000313" key="3">
    <source>
        <dbReference type="Proteomes" id="UP000321574"/>
    </source>
</evidence>
<proteinExistence type="predicted"/>
<dbReference type="PROSITE" id="PS50965">
    <property type="entry name" value="NERD"/>
    <property type="match status" value="1"/>
</dbReference>
<keyword evidence="3" id="KW-1185">Reference proteome</keyword>
<protein>
    <submittedName>
        <fullName evidence="2">NERD domain-containing protein</fullName>
    </submittedName>
</protein>
<sequence length="305" mass="35609">MLKMVIAKPLYRPLKLEILYYLSIRIKLSSNEKQYYLNLKKGYEGEREFASWLKDLSDNYIILYDVLLEHNNSLFQIDALVLTPTIVYLFEIKNYEGDFYIESDIWYTSTGNEIKNPILQLRRCESALRSFLQSCGYTLPINSHVVFTNSEFALFQAPRNQPIILPAQRNRFIKDLNMNAPHSKNYTLAKQFMSAHLQQSPYNLAPKFDYNSLKKGIICATCGAFLSPTKNVQFVCEHCGHKEKIDTSILRSIREFEILFPNKKITTNIIYNWCKIIYSKKTIRRILSKNYMIVGHGKAAHYVPK</sequence>
<gene>
    <name evidence="2" type="ORF">FHP05_08165</name>
</gene>
<accession>A0A5C8NVL4</accession>
<organism evidence="2 3">
    <name type="scientific">Cerasibacillus terrae</name>
    <dbReference type="NCBI Taxonomy" id="2498845"/>
    <lineage>
        <taxon>Bacteria</taxon>
        <taxon>Bacillati</taxon>
        <taxon>Bacillota</taxon>
        <taxon>Bacilli</taxon>
        <taxon>Bacillales</taxon>
        <taxon>Bacillaceae</taxon>
        <taxon>Cerasibacillus</taxon>
    </lineage>
</organism>
<dbReference type="AlphaFoldDB" id="A0A5C8NVL4"/>
<dbReference type="Pfam" id="PF08378">
    <property type="entry name" value="NERD"/>
    <property type="match status" value="1"/>
</dbReference>
<name>A0A5C8NVL4_9BACI</name>